<evidence type="ECO:0000313" key="3">
    <source>
        <dbReference type="EMBL" id="SFN55020.1"/>
    </source>
</evidence>
<dbReference type="Proteomes" id="UP000198867">
    <property type="component" value="Unassembled WGS sequence"/>
</dbReference>
<dbReference type="InterPro" id="IPR005183">
    <property type="entry name" value="DUF305_CopM-like"/>
</dbReference>
<evidence type="ECO:0000313" key="4">
    <source>
        <dbReference type="Proteomes" id="UP000198867"/>
    </source>
</evidence>
<accession>A0A1I4ZY43</accession>
<proteinExistence type="predicted"/>
<keyword evidence="4" id="KW-1185">Reference proteome</keyword>
<dbReference type="EMBL" id="FOVM01000002">
    <property type="protein sequence ID" value="SFN55020.1"/>
    <property type="molecule type" value="Genomic_DNA"/>
</dbReference>
<reference evidence="4" key="1">
    <citation type="submission" date="2016-10" db="EMBL/GenBank/DDBJ databases">
        <authorList>
            <person name="Varghese N."/>
            <person name="Submissions S."/>
        </authorList>
    </citation>
    <scope>NUCLEOTIDE SEQUENCE [LARGE SCALE GENOMIC DNA]</scope>
    <source>
        <strain evidence="4">CGMCC 1.11101</strain>
    </source>
</reference>
<dbReference type="Pfam" id="PF03713">
    <property type="entry name" value="DUF305"/>
    <property type="match status" value="1"/>
</dbReference>
<name>A0A1I4ZY43_9MICO</name>
<dbReference type="PANTHER" id="PTHR36933">
    <property type="entry name" value="SLL0788 PROTEIN"/>
    <property type="match status" value="1"/>
</dbReference>
<evidence type="ECO:0000256" key="1">
    <source>
        <dbReference type="SAM" id="SignalP"/>
    </source>
</evidence>
<evidence type="ECO:0000259" key="2">
    <source>
        <dbReference type="Pfam" id="PF03713"/>
    </source>
</evidence>
<dbReference type="PANTHER" id="PTHR36933:SF1">
    <property type="entry name" value="SLL0788 PROTEIN"/>
    <property type="match status" value="1"/>
</dbReference>
<feature type="signal peptide" evidence="1">
    <location>
        <begin position="1"/>
        <end position="21"/>
    </location>
</feature>
<keyword evidence="1" id="KW-0732">Signal</keyword>
<organism evidence="3 4">
    <name type="scientific">Mycetocola miduiensis</name>
    <dbReference type="NCBI Taxonomy" id="995034"/>
    <lineage>
        <taxon>Bacteria</taxon>
        <taxon>Bacillati</taxon>
        <taxon>Actinomycetota</taxon>
        <taxon>Actinomycetes</taxon>
        <taxon>Micrococcales</taxon>
        <taxon>Microbacteriaceae</taxon>
        <taxon>Mycetocola</taxon>
    </lineage>
</organism>
<gene>
    <name evidence="3" type="ORF">SAMN05216219_1170</name>
</gene>
<dbReference type="InterPro" id="IPR012347">
    <property type="entry name" value="Ferritin-like"/>
</dbReference>
<dbReference type="AlphaFoldDB" id="A0A1I4ZY43"/>
<dbReference type="RefSeq" id="WP_090709623.1">
    <property type="nucleotide sequence ID" value="NZ_FOVM01000002.1"/>
</dbReference>
<feature type="chain" id="PRO_5038507848" evidence="1">
    <location>
        <begin position="22"/>
        <end position="201"/>
    </location>
</feature>
<feature type="domain" description="DUF305" evidence="2">
    <location>
        <begin position="55"/>
        <end position="198"/>
    </location>
</feature>
<protein>
    <submittedName>
        <fullName evidence="3">Uncharacterized conserved protein, DUF305 family</fullName>
    </submittedName>
</protein>
<sequence length="201" mass="21981">MKHIRRILIAATAVALMLSLAGCTGNDSYWMPGMGPHGMPSSPAAGERSDVNRADRMFTMMMIPHHEQAVEMSDLILEESDVDQRVLDLAQQIKDAQGPEIDVMESWLDDWGMPSSGGMDGMGHGDGMMSDNDMSALEAAEGNQAAFLFLRQMIEHHEGAIEMAEDELDDGTNRDVLALAQRILDSQTAEIATMKDLLADM</sequence>
<dbReference type="OrthoDB" id="26872at2"/>
<dbReference type="Gene3D" id="1.20.1260.10">
    <property type="match status" value="1"/>
</dbReference>
<dbReference type="PROSITE" id="PS51257">
    <property type="entry name" value="PROKAR_LIPOPROTEIN"/>
    <property type="match status" value="1"/>
</dbReference>